<evidence type="ECO:0000313" key="2">
    <source>
        <dbReference type="Proteomes" id="UP000214666"/>
    </source>
</evidence>
<accession>A0A222WQC0</accession>
<dbReference type="CDD" id="cd11532">
    <property type="entry name" value="NTP-PPase_COG4997"/>
    <property type="match status" value="1"/>
</dbReference>
<keyword evidence="2" id="KW-1185">Reference proteome</keyword>
<dbReference type="KEGG" id="pkb:B4V02_19635"/>
<dbReference type="STRING" id="172713.GCA_001705305_03496"/>
<keyword evidence="1" id="KW-0378">Hydrolase</keyword>
<dbReference type="AlphaFoldDB" id="A0A222WQC0"/>
<reference evidence="1 2" key="1">
    <citation type="submission" date="2017-03" db="EMBL/GenBank/DDBJ databases">
        <title>Complete genome sequence of Paenibacillus Kribbensis producing bioflocculants.</title>
        <authorList>
            <person name="Lee H.-G."/>
            <person name="Oh H.-M."/>
        </authorList>
    </citation>
    <scope>NUCLEOTIDE SEQUENCE [LARGE SCALE GENOMIC DNA]</scope>
    <source>
        <strain evidence="1 2">AM49</strain>
    </source>
</reference>
<dbReference type="OrthoDB" id="9813491at2"/>
<dbReference type="EMBL" id="CP020028">
    <property type="protein sequence ID" value="ASR48747.1"/>
    <property type="molecule type" value="Genomic_DNA"/>
</dbReference>
<name>A0A222WQC0_9BACL</name>
<dbReference type="GO" id="GO:0016787">
    <property type="term" value="F:hydrolase activity"/>
    <property type="evidence" value="ECO:0007669"/>
    <property type="project" value="UniProtKB-KW"/>
</dbReference>
<organism evidence="1 2">
    <name type="scientific">Paenibacillus kribbensis</name>
    <dbReference type="NCBI Taxonomy" id="172713"/>
    <lineage>
        <taxon>Bacteria</taxon>
        <taxon>Bacillati</taxon>
        <taxon>Bacillota</taxon>
        <taxon>Bacilli</taxon>
        <taxon>Bacillales</taxon>
        <taxon>Paenibacillaceae</taxon>
        <taxon>Paenibacillus</taxon>
    </lineage>
</organism>
<protein>
    <submittedName>
        <fullName evidence="1">Phosphoribosyl-ATP pyrophosphohydrolase</fullName>
    </submittedName>
</protein>
<dbReference type="RefSeq" id="WP_094156051.1">
    <property type="nucleotide sequence ID" value="NZ_CP020028.1"/>
</dbReference>
<dbReference type="Proteomes" id="UP000214666">
    <property type="component" value="Chromosome"/>
</dbReference>
<sequence length="110" mass="12589">MPTYNKLVRDKIPHMITAQGKESSLRILEPEEYKQALRMKLLEEAEEYFETAKDQDALEELADMLEVIRALAEVHGANAAELDKLRADKAEARGGFRERVFLIDVDEAEI</sequence>
<evidence type="ECO:0000313" key="1">
    <source>
        <dbReference type="EMBL" id="ASR48747.1"/>
    </source>
</evidence>
<gene>
    <name evidence="1" type="ORF">B4V02_19635</name>
</gene>
<proteinExistence type="predicted"/>
<dbReference type="InterPro" id="IPR038735">
    <property type="entry name" value="MSMEG_1276-like_NTP-PPase_dom"/>
</dbReference>